<dbReference type="RefSeq" id="WP_139949185.1">
    <property type="nucleotide sequence ID" value="NZ_CP040899.1"/>
</dbReference>
<sequence>MRADAARRRAAILREARHLFATSGGDVPLETVAAAAGVGIATLYRNFESRAALADEVVLATFADMAAAATDALEDAARDPDAAWTRFVGRLVDLELGAVTAALAEHADGELTSDVRDAQDRTLAAVGEVLAGARSAGVVRAELTPLELVIAVGMITRPQPAVVHQEVPDLVPHLVAVLLAGLRAGGAAG</sequence>
<evidence type="ECO:0000256" key="1">
    <source>
        <dbReference type="ARBA" id="ARBA00023015"/>
    </source>
</evidence>
<dbReference type="EMBL" id="CP040899">
    <property type="protein sequence ID" value="QDB80561.1"/>
    <property type="molecule type" value="Genomic_DNA"/>
</dbReference>
<name>A0ABX5VS89_9MICO</name>
<dbReference type="PANTHER" id="PTHR30055">
    <property type="entry name" value="HTH-TYPE TRANSCRIPTIONAL REGULATOR RUTR"/>
    <property type="match status" value="1"/>
</dbReference>
<keyword evidence="2 4" id="KW-0238">DNA-binding</keyword>
<feature type="DNA-binding region" description="H-T-H motif" evidence="4">
    <location>
        <begin position="28"/>
        <end position="47"/>
    </location>
</feature>
<reference evidence="6 7" key="1">
    <citation type="submission" date="2019-05" db="EMBL/GenBank/DDBJ databases">
        <title>Georgenia *** sp. nov., and Georgenia *** sp. nov., isolated from the intestinal contents of plateau pika (Ochotona curzoniae) in the Qinghai-Tibet plateau of China.</title>
        <authorList>
            <person name="Tian Z."/>
        </authorList>
    </citation>
    <scope>NUCLEOTIDE SEQUENCE [LARGE SCALE GENOMIC DNA]</scope>
    <source>
        <strain evidence="6 7">Z294</strain>
    </source>
</reference>
<dbReference type="InterPro" id="IPR009057">
    <property type="entry name" value="Homeodomain-like_sf"/>
</dbReference>
<evidence type="ECO:0000313" key="7">
    <source>
        <dbReference type="Proteomes" id="UP000313948"/>
    </source>
</evidence>
<dbReference type="InterPro" id="IPR050109">
    <property type="entry name" value="HTH-type_TetR-like_transc_reg"/>
</dbReference>
<proteinExistence type="predicted"/>
<dbReference type="Pfam" id="PF00440">
    <property type="entry name" value="TetR_N"/>
    <property type="match status" value="1"/>
</dbReference>
<dbReference type="Pfam" id="PF21597">
    <property type="entry name" value="TetR_C_43"/>
    <property type="match status" value="1"/>
</dbReference>
<dbReference type="Gene3D" id="1.10.357.10">
    <property type="entry name" value="Tetracycline Repressor, domain 2"/>
    <property type="match status" value="1"/>
</dbReference>
<evidence type="ECO:0000259" key="5">
    <source>
        <dbReference type="PROSITE" id="PS50977"/>
    </source>
</evidence>
<dbReference type="InterPro" id="IPR001647">
    <property type="entry name" value="HTH_TetR"/>
</dbReference>
<organism evidence="6 7">
    <name type="scientific">Georgenia wutianyii</name>
    <dbReference type="NCBI Taxonomy" id="2585135"/>
    <lineage>
        <taxon>Bacteria</taxon>
        <taxon>Bacillati</taxon>
        <taxon>Actinomycetota</taxon>
        <taxon>Actinomycetes</taxon>
        <taxon>Micrococcales</taxon>
        <taxon>Bogoriellaceae</taxon>
        <taxon>Georgenia</taxon>
    </lineage>
</organism>
<accession>A0ABX5VS89</accession>
<dbReference type="PRINTS" id="PR00455">
    <property type="entry name" value="HTHTETR"/>
</dbReference>
<gene>
    <name evidence="6" type="ORF">FE251_15180</name>
</gene>
<dbReference type="SUPFAM" id="SSF48498">
    <property type="entry name" value="Tetracyclin repressor-like, C-terminal domain"/>
    <property type="match status" value="1"/>
</dbReference>
<keyword evidence="7" id="KW-1185">Reference proteome</keyword>
<dbReference type="Proteomes" id="UP000313948">
    <property type="component" value="Chromosome"/>
</dbReference>
<dbReference type="SUPFAM" id="SSF46689">
    <property type="entry name" value="Homeodomain-like"/>
    <property type="match status" value="1"/>
</dbReference>
<keyword evidence="1" id="KW-0805">Transcription regulation</keyword>
<evidence type="ECO:0000256" key="2">
    <source>
        <dbReference type="ARBA" id="ARBA00023125"/>
    </source>
</evidence>
<dbReference type="InterPro" id="IPR049445">
    <property type="entry name" value="TetR_SbtR-like_C"/>
</dbReference>
<protein>
    <submittedName>
        <fullName evidence="6">TetR family transcriptional regulator</fullName>
    </submittedName>
</protein>
<dbReference type="PANTHER" id="PTHR30055:SF234">
    <property type="entry name" value="HTH-TYPE TRANSCRIPTIONAL REGULATOR BETI"/>
    <property type="match status" value="1"/>
</dbReference>
<keyword evidence="3" id="KW-0804">Transcription</keyword>
<evidence type="ECO:0000256" key="4">
    <source>
        <dbReference type="PROSITE-ProRule" id="PRU00335"/>
    </source>
</evidence>
<evidence type="ECO:0000256" key="3">
    <source>
        <dbReference type="ARBA" id="ARBA00023163"/>
    </source>
</evidence>
<evidence type="ECO:0000313" key="6">
    <source>
        <dbReference type="EMBL" id="QDB80561.1"/>
    </source>
</evidence>
<feature type="domain" description="HTH tetR-type" evidence="5">
    <location>
        <begin position="6"/>
        <end position="65"/>
    </location>
</feature>
<dbReference type="InterPro" id="IPR036271">
    <property type="entry name" value="Tet_transcr_reg_TetR-rel_C_sf"/>
</dbReference>
<dbReference type="PROSITE" id="PS50977">
    <property type="entry name" value="HTH_TETR_2"/>
    <property type="match status" value="1"/>
</dbReference>